<sequence length="69" mass="7950">MKNEIKRIMKISLLFFSLFVINILVLKLLSIIGFNMVITENSYLIPPLFSTVILLIIEKNRTGSNKKHS</sequence>
<keyword evidence="1" id="KW-1133">Transmembrane helix</keyword>
<feature type="transmembrane region" description="Helical" evidence="1">
    <location>
        <begin position="12"/>
        <end position="35"/>
    </location>
</feature>
<dbReference type="Proteomes" id="UP001152879">
    <property type="component" value="Unassembled WGS sequence"/>
</dbReference>
<evidence type="ECO:0000313" key="3">
    <source>
        <dbReference type="Proteomes" id="UP001152879"/>
    </source>
</evidence>
<evidence type="ECO:0000256" key="1">
    <source>
        <dbReference type="SAM" id="Phobius"/>
    </source>
</evidence>
<comment type="caution">
    <text evidence="2">The sequence shown here is derived from an EMBL/GenBank/DDBJ whole genome shotgun (WGS) entry which is preliminary data.</text>
</comment>
<reference evidence="2" key="1">
    <citation type="submission" date="2022-07" db="EMBL/GenBank/DDBJ databases">
        <title>Whole Genome Sequencing of Streptococcus suis.</title>
        <authorList>
            <person name="Dai X."/>
            <person name="Huang J."/>
            <person name="Wang L."/>
        </authorList>
    </citation>
    <scope>NUCLEOTIDE SEQUENCE</scope>
    <source>
        <strain evidence="2">SFB2</strain>
    </source>
</reference>
<keyword evidence="1" id="KW-0472">Membrane</keyword>
<name>A0A9X4MK44_STRSU</name>
<evidence type="ECO:0000313" key="2">
    <source>
        <dbReference type="EMBL" id="MDG4511677.1"/>
    </source>
</evidence>
<organism evidence="2 3">
    <name type="scientific">Streptococcus suis</name>
    <dbReference type="NCBI Taxonomy" id="1307"/>
    <lineage>
        <taxon>Bacteria</taxon>
        <taxon>Bacillati</taxon>
        <taxon>Bacillota</taxon>
        <taxon>Bacilli</taxon>
        <taxon>Lactobacillales</taxon>
        <taxon>Streptococcaceae</taxon>
        <taxon>Streptococcus</taxon>
    </lineage>
</organism>
<dbReference type="EMBL" id="JANFML010000003">
    <property type="protein sequence ID" value="MDG4511677.1"/>
    <property type="molecule type" value="Genomic_DNA"/>
</dbReference>
<feature type="transmembrane region" description="Helical" evidence="1">
    <location>
        <begin position="41"/>
        <end position="57"/>
    </location>
</feature>
<protein>
    <submittedName>
        <fullName evidence="2">Uncharacterized protein</fullName>
    </submittedName>
</protein>
<gene>
    <name evidence="2" type="ORF">NOL15_02165</name>
</gene>
<dbReference type="AlphaFoldDB" id="A0A9X4MK44"/>
<proteinExistence type="predicted"/>
<keyword evidence="1" id="KW-0812">Transmembrane</keyword>
<accession>A0A9X4MK44</accession>